<evidence type="ECO:0000313" key="2">
    <source>
        <dbReference type="Proteomes" id="UP000054851"/>
    </source>
</evidence>
<dbReference type="EMBL" id="FCOA02000059">
    <property type="protein sequence ID" value="SAK97627.1"/>
    <property type="molecule type" value="Genomic_DNA"/>
</dbReference>
<dbReference type="AlphaFoldDB" id="A0A158DV88"/>
<name>A0A158DV88_9BURK</name>
<accession>A0A158DV88</accession>
<organism evidence="1 2">
    <name type="scientific">Caballeronia hypogeia</name>
    <dbReference type="NCBI Taxonomy" id="1777140"/>
    <lineage>
        <taxon>Bacteria</taxon>
        <taxon>Pseudomonadati</taxon>
        <taxon>Pseudomonadota</taxon>
        <taxon>Betaproteobacteria</taxon>
        <taxon>Burkholderiales</taxon>
        <taxon>Burkholderiaceae</taxon>
        <taxon>Caballeronia</taxon>
    </lineage>
</organism>
<comment type="caution">
    <text evidence="1">The sequence shown here is derived from an EMBL/GenBank/DDBJ whole genome shotgun (WGS) entry which is preliminary data.</text>
</comment>
<reference evidence="1" key="1">
    <citation type="submission" date="2016-01" db="EMBL/GenBank/DDBJ databases">
        <authorList>
            <person name="Peeters C."/>
        </authorList>
    </citation>
    <scope>NUCLEOTIDE SEQUENCE</scope>
    <source>
        <strain evidence="1">LMG 29322</strain>
    </source>
</reference>
<protein>
    <submittedName>
        <fullName evidence="1">Uncharacterized protein</fullName>
    </submittedName>
</protein>
<sequence length="60" mass="6624">MTRDRALVEVAPIILASNDLCRDGTLTGGGRRRILNIPNACLKQAEASKERLAWKVCFNP</sequence>
<gene>
    <name evidence="1" type="ORF">AWB79_07497</name>
</gene>
<evidence type="ECO:0000313" key="1">
    <source>
        <dbReference type="EMBL" id="SAK97627.1"/>
    </source>
</evidence>
<keyword evidence="2" id="KW-1185">Reference proteome</keyword>
<dbReference type="Proteomes" id="UP000054851">
    <property type="component" value="Unassembled WGS sequence"/>
</dbReference>
<proteinExistence type="predicted"/>